<sequence length="97" mass="10547">MFHTSVKEQGPYNAEVDSSEPVPGDVVQKVGIFPETLAKLRVGQTAQLVEELVIEAGRRRGTRPSRAPRARPRYTLGRDAPAPRTSASSASLKPTLH</sequence>
<proteinExistence type="predicted"/>
<keyword evidence="3" id="KW-1185">Reference proteome</keyword>
<evidence type="ECO:0000313" key="2">
    <source>
        <dbReference type="EMBL" id="VVC94386.1"/>
    </source>
</evidence>
<feature type="compositionally biased region" description="Low complexity" evidence="1">
    <location>
        <begin position="80"/>
        <end position="91"/>
    </location>
</feature>
<name>A0A5E4Q9W8_9NEOP</name>
<protein>
    <submittedName>
        <fullName evidence="2">Uncharacterized protein</fullName>
    </submittedName>
</protein>
<dbReference type="AlphaFoldDB" id="A0A5E4Q9W8"/>
<evidence type="ECO:0000313" key="3">
    <source>
        <dbReference type="Proteomes" id="UP000324832"/>
    </source>
</evidence>
<reference evidence="2 3" key="1">
    <citation type="submission" date="2017-07" db="EMBL/GenBank/DDBJ databases">
        <authorList>
            <person name="Talla V."/>
            <person name="Backstrom N."/>
        </authorList>
    </citation>
    <scope>NUCLEOTIDE SEQUENCE [LARGE SCALE GENOMIC DNA]</scope>
</reference>
<feature type="region of interest" description="Disordered" evidence="1">
    <location>
        <begin position="1"/>
        <end position="23"/>
    </location>
</feature>
<dbReference type="Proteomes" id="UP000324832">
    <property type="component" value="Unassembled WGS sequence"/>
</dbReference>
<evidence type="ECO:0000256" key="1">
    <source>
        <dbReference type="SAM" id="MobiDB-lite"/>
    </source>
</evidence>
<dbReference type="EMBL" id="FZQP02001992">
    <property type="protein sequence ID" value="VVC94386.1"/>
    <property type="molecule type" value="Genomic_DNA"/>
</dbReference>
<feature type="region of interest" description="Disordered" evidence="1">
    <location>
        <begin position="56"/>
        <end position="97"/>
    </location>
</feature>
<feature type="compositionally biased region" description="Basic residues" evidence="1">
    <location>
        <begin position="59"/>
        <end position="72"/>
    </location>
</feature>
<accession>A0A5E4Q9W8</accession>
<gene>
    <name evidence="2" type="ORF">LSINAPIS_LOCUS6357</name>
</gene>
<organism evidence="2 3">
    <name type="scientific">Leptidea sinapis</name>
    <dbReference type="NCBI Taxonomy" id="189913"/>
    <lineage>
        <taxon>Eukaryota</taxon>
        <taxon>Metazoa</taxon>
        <taxon>Ecdysozoa</taxon>
        <taxon>Arthropoda</taxon>
        <taxon>Hexapoda</taxon>
        <taxon>Insecta</taxon>
        <taxon>Pterygota</taxon>
        <taxon>Neoptera</taxon>
        <taxon>Endopterygota</taxon>
        <taxon>Lepidoptera</taxon>
        <taxon>Glossata</taxon>
        <taxon>Ditrysia</taxon>
        <taxon>Papilionoidea</taxon>
        <taxon>Pieridae</taxon>
        <taxon>Dismorphiinae</taxon>
        <taxon>Leptidea</taxon>
    </lineage>
</organism>